<feature type="domain" description="Peptidase S8/S53" evidence="6">
    <location>
        <begin position="148"/>
        <end position="405"/>
    </location>
</feature>
<dbReference type="GO" id="GO:0004252">
    <property type="term" value="F:serine-type endopeptidase activity"/>
    <property type="evidence" value="ECO:0007669"/>
    <property type="project" value="UniProtKB-UniRule"/>
</dbReference>
<dbReference type="InterPro" id="IPR000209">
    <property type="entry name" value="Peptidase_S8/S53_dom"/>
</dbReference>
<sequence length="447" mass="47463">MILDRLRILMIGSLLTSVVIVGQKAFSEETSDSNLEVEKTFVVDIAQAAVFQEDIDALNKEIVGKGKLGAVDLPDLGVSMVTGTFTEREIEELRSKGYEERDSLEVNLFADGMCEQRERLEAWPTDIVPPSVCRVIRPQTPITGTLPTVWIIDSGVDPLVVSEGLLDVEEIIDCVSSPCQPAANPRDESGHGTAVAGIIGGKRGRDVGLLGVAPGARLKIVRAFKRNKTRLFGGPLLAIMYVRAIANSGDIVNLSWGAEFLESARSDEDIEDLRTFDSYLYEMADRGMHIVIAAGNALENDVGAWVQSYFPANAAPYGSLATGGIYSVSASESTFVATTGSGPCAGVNNAWCDTLWRGGAFGALYAAPGVGVMTLWKSQGAAKLRSNVCSGTSFAAPALAGLLARKATVSTVAIKAGRLPNNQNVDRVVYNAPGNPDLTDAAHPICN</sequence>
<dbReference type="InterPro" id="IPR036852">
    <property type="entry name" value="Peptidase_S8/S53_dom_sf"/>
</dbReference>
<evidence type="ECO:0000313" key="8">
    <source>
        <dbReference type="Proteomes" id="UP000003250"/>
    </source>
</evidence>
<dbReference type="Pfam" id="PF00082">
    <property type="entry name" value="Peptidase_S8"/>
    <property type="match status" value="1"/>
</dbReference>
<evidence type="ECO:0000256" key="1">
    <source>
        <dbReference type="ARBA" id="ARBA00011073"/>
    </source>
</evidence>
<evidence type="ECO:0000256" key="5">
    <source>
        <dbReference type="PROSITE-ProRule" id="PRU01240"/>
    </source>
</evidence>
<feature type="active site" description="Charge relay system" evidence="5">
    <location>
        <position position="393"/>
    </location>
</feature>
<name>H0I083_9HYPH</name>
<dbReference type="PRINTS" id="PR00723">
    <property type="entry name" value="SUBTILISIN"/>
</dbReference>
<dbReference type="PANTHER" id="PTHR43806:SF11">
    <property type="entry name" value="CEREVISIN-RELATED"/>
    <property type="match status" value="1"/>
</dbReference>
<evidence type="ECO:0000256" key="4">
    <source>
        <dbReference type="ARBA" id="ARBA00022825"/>
    </source>
</evidence>
<dbReference type="Proteomes" id="UP000003250">
    <property type="component" value="Unassembled WGS sequence"/>
</dbReference>
<dbReference type="Gene3D" id="3.40.50.200">
    <property type="entry name" value="Peptidase S8/S53 domain"/>
    <property type="match status" value="1"/>
</dbReference>
<dbReference type="AlphaFoldDB" id="H0I083"/>
<dbReference type="GO" id="GO:0006508">
    <property type="term" value="P:proteolysis"/>
    <property type="evidence" value="ECO:0007669"/>
    <property type="project" value="UniProtKB-KW"/>
</dbReference>
<organism evidence="7 8">
    <name type="scientific">Mesorhizobium alhagi CCNWXJ12-2</name>
    <dbReference type="NCBI Taxonomy" id="1107882"/>
    <lineage>
        <taxon>Bacteria</taxon>
        <taxon>Pseudomonadati</taxon>
        <taxon>Pseudomonadota</taxon>
        <taxon>Alphaproteobacteria</taxon>
        <taxon>Hyphomicrobiales</taxon>
        <taxon>Phyllobacteriaceae</taxon>
        <taxon>Allomesorhizobium</taxon>
    </lineage>
</organism>
<dbReference type="EMBL" id="AHAM01000262">
    <property type="protein sequence ID" value="EHK53629.1"/>
    <property type="molecule type" value="Genomic_DNA"/>
</dbReference>
<dbReference type="GO" id="GO:0005615">
    <property type="term" value="C:extracellular space"/>
    <property type="evidence" value="ECO:0007669"/>
    <property type="project" value="TreeGrafter"/>
</dbReference>
<evidence type="ECO:0000256" key="3">
    <source>
        <dbReference type="ARBA" id="ARBA00022801"/>
    </source>
</evidence>
<dbReference type="PANTHER" id="PTHR43806">
    <property type="entry name" value="PEPTIDASE S8"/>
    <property type="match status" value="1"/>
</dbReference>
<protein>
    <submittedName>
        <fullName evidence="7">Peptidase S8/S53 subtilisin kexin sedolisin</fullName>
    </submittedName>
</protein>
<dbReference type="OrthoDB" id="9798386at2"/>
<evidence type="ECO:0000313" key="7">
    <source>
        <dbReference type="EMBL" id="EHK53629.1"/>
    </source>
</evidence>
<dbReference type="InterPro" id="IPR050131">
    <property type="entry name" value="Peptidase_S8_subtilisin-like"/>
</dbReference>
<keyword evidence="3 5" id="KW-0378">Hydrolase</keyword>
<dbReference type="PATRIC" id="fig|1107882.3.peg.5685"/>
<evidence type="ECO:0000259" key="6">
    <source>
        <dbReference type="Pfam" id="PF00082"/>
    </source>
</evidence>
<keyword evidence="2 5" id="KW-0645">Protease</keyword>
<dbReference type="InterPro" id="IPR022398">
    <property type="entry name" value="Peptidase_S8_His-AS"/>
</dbReference>
<dbReference type="RefSeq" id="WP_008839440.1">
    <property type="nucleotide sequence ID" value="NZ_AHAM01000262.1"/>
</dbReference>
<feature type="active site" description="Charge relay system" evidence="5">
    <location>
        <position position="153"/>
    </location>
</feature>
<gene>
    <name evidence="7" type="ORF">MAXJ12_29350</name>
</gene>
<feature type="active site" description="Charge relay system" evidence="5">
    <location>
        <position position="191"/>
    </location>
</feature>
<keyword evidence="8" id="KW-1185">Reference proteome</keyword>
<keyword evidence="4 5" id="KW-0720">Serine protease</keyword>
<dbReference type="PROSITE" id="PS51892">
    <property type="entry name" value="SUBTILASE"/>
    <property type="match status" value="1"/>
</dbReference>
<dbReference type="SUPFAM" id="SSF52743">
    <property type="entry name" value="Subtilisin-like"/>
    <property type="match status" value="1"/>
</dbReference>
<accession>H0I083</accession>
<dbReference type="InterPro" id="IPR015500">
    <property type="entry name" value="Peptidase_S8_subtilisin-rel"/>
</dbReference>
<comment type="similarity">
    <text evidence="1 5">Belongs to the peptidase S8 family.</text>
</comment>
<evidence type="ECO:0000256" key="2">
    <source>
        <dbReference type="ARBA" id="ARBA00022670"/>
    </source>
</evidence>
<proteinExistence type="inferred from homology"/>
<dbReference type="PROSITE" id="PS00137">
    <property type="entry name" value="SUBTILASE_HIS"/>
    <property type="match status" value="1"/>
</dbReference>
<reference evidence="7 8" key="1">
    <citation type="journal article" date="2012" name="J. Bacteriol.">
        <title>Draft Genome Sequence of Mesorhizobium alhagi CCNWXJ12-2T, a Novel Salt-Resistant Species Isolated from the Desert of Northwestern China.</title>
        <authorList>
            <person name="Zhou M."/>
            <person name="Chen W."/>
            <person name="Chen H."/>
            <person name="Wei G."/>
        </authorList>
    </citation>
    <scope>NUCLEOTIDE SEQUENCE [LARGE SCALE GENOMIC DNA]</scope>
    <source>
        <strain evidence="7 8">CCNWXJ12-2</strain>
    </source>
</reference>